<dbReference type="Gene3D" id="2.40.100.10">
    <property type="entry name" value="Cyclophilin-like"/>
    <property type="match status" value="1"/>
</dbReference>
<dbReference type="Pfam" id="PF00160">
    <property type="entry name" value="Pro_isomerase"/>
    <property type="match status" value="2"/>
</dbReference>
<feature type="domain" description="PPIase cyclophilin-type" evidence="6">
    <location>
        <begin position="53"/>
        <end position="293"/>
    </location>
</feature>
<accession>A0A7X9P0F1</accession>
<dbReference type="PRINTS" id="PR00153">
    <property type="entry name" value="CSAPPISMRASE"/>
</dbReference>
<feature type="chain" id="PRO_5031396893" description="peptidylprolyl isomerase" evidence="5">
    <location>
        <begin position="28"/>
        <end position="308"/>
    </location>
</feature>
<dbReference type="InterPro" id="IPR020892">
    <property type="entry name" value="Cyclophilin-type_PPIase_CS"/>
</dbReference>
<keyword evidence="5" id="KW-0732">Signal</keyword>
<dbReference type="PROSITE" id="PS51257">
    <property type="entry name" value="PROKAR_LIPOPROTEIN"/>
    <property type="match status" value="1"/>
</dbReference>
<dbReference type="GO" id="GO:0003755">
    <property type="term" value="F:peptidyl-prolyl cis-trans isomerase activity"/>
    <property type="evidence" value="ECO:0007669"/>
    <property type="project" value="UniProtKB-KW"/>
</dbReference>
<name>A0A7X9P0F1_9BACT</name>
<dbReference type="InterPro" id="IPR044666">
    <property type="entry name" value="Cyclophilin_A-like"/>
</dbReference>
<dbReference type="PROSITE" id="PS50072">
    <property type="entry name" value="CSA_PPIASE_2"/>
    <property type="match status" value="1"/>
</dbReference>
<evidence type="ECO:0000256" key="1">
    <source>
        <dbReference type="ARBA" id="ARBA00007365"/>
    </source>
</evidence>
<comment type="caution">
    <text evidence="7">The sequence shown here is derived from an EMBL/GenBank/DDBJ whole genome shotgun (WGS) entry which is preliminary data.</text>
</comment>
<comment type="similarity">
    <text evidence="1">Belongs to the cyclophilin-type PPIase family.</text>
</comment>
<keyword evidence="4 7" id="KW-0413">Isomerase</keyword>
<keyword evidence="3" id="KW-0697">Rotamase</keyword>
<keyword evidence="8" id="KW-1185">Reference proteome</keyword>
<dbReference type="InterPro" id="IPR029000">
    <property type="entry name" value="Cyclophilin-like_dom_sf"/>
</dbReference>
<protein>
    <recommendedName>
        <fullName evidence="2">peptidylprolyl isomerase</fullName>
        <ecNumber evidence="2">5.2.1.8</ecNumber>
    </recommendedName>
</protein>
<dbReference type="CDD" id="cd00317">
    <property type="entry name" value="cyclophilin"/>
    <property type="match status" value="1"/>
</dbReference>
<evidence type="ECO:0000259" key="6">
    <source>
        <dbReference type="PROSITE" id="PS50072"/>
    </source>
</evidence>
<dbReference type="EMBL" id="JABANE010000001">
    <property type="protein sequence ID" value="NME66344.1"/>
    <property type="molecule type" value="Genomic_DNA"/>
</dbReference>
<gene>
    <name evidence="7" type="ORF">HHU12_00040</name>
</gene>
<dbReference type="EC" id="5.2.1.8" evidence="2"/>
<organism evidence="7 8">
    <name type="scientific">Flammeovirga aprica JL-4</name>
    <dbReference type="NCBI Taxonomy" id="694437"/>
    <lineage>
        <taxon>Bacteria</taxon>
        <taxon>Pseudomonadati</taxon>
        <taxon>Bacteroidota</taxon>
        <taxon>Cytophagia</taxon>
        <taxon>Cytophagales</taxon>
        <taxon>Flammeovirgaceae</taxon>
        <taxon>Flammeovirga</taxon>
    </lineage>
</organism>
<dbReference type="InterPro" id="IPR002130">
    <property type="entry name" value="Cyclophilin-type_PPIase_dom"/>
</dbReference>
<dbReference type="AlphaFoldDB" id="A0A7X9P0F1"/>
<evidence type="ECO:0000256" key="4">
    <source>
        <dbReference type="ARBA" id="ARBA00023235"/>
    </source>
</evidence>
<evidence type="ECO:0000256" key="3">
    <source>
        <dbReference type="ARBA" id="ARBA00023110"/>
    </source>
</evidence>
<dbReference type="GO" id="GO:0006457">
    <property type="term" value="P:protein folding"/>
    <property type="evidence" value="ECO:0007669"/>
    <property type="project" value="InterPro"/>
</dbReference>
<dbReference type="Proteomes" id="UP000576082">
    <property type="component" value="Unassembled WGS sequence"/>
</dbReference>
<evidence type="ECO:0000256" key="2">
    <source>
        <dbReference type="ARBA" id="ARBA00013194"/>
    </source>
</evidence>
<reference evidence="7 8" key="1">
    <citation type="submission" date="2020-04" db="EMBL/GenBank/DDBJ databases">
        <title>Flammeovirga sp. SR4, a novel species isolated from seawater.</title>
        <authorList>
            <person name="Wang X."/>
        </authorList>
    </citation>
    <scope>NUCLEOTIDE SEQUENCE [LARGE SCALE GENOMIC DNA]</scope>
    <source>
        <strain evidence="7 8">ATCC 23126</strain>
    </source>
</reference>
<feature type="signal peptide" evidence="5">
    <location>
        <begin position="1"/>
        <end position="27"/>
    </location>
</feature>
<proteinExistence type="inferred from homology"/>
<dbReference type="PANTHER" id="PTHR45625:SF4">
    <property type="entry name" value="PEPTIDYLPROLYL ISOMERASE DOMAIN AND WD REPEAT-CONTAINING PROTEIN 1"/>
    <property type="match status" value="1"/>
</dbReference>
<evidence type="ECO:0000313" key="8">
    <source>
        <dbReference type="Proteomes" id="UP000576082"/>
    </source>
</evidence>
<dbReference type="PROSITE" id="PS00170">
    <property type="entry name" value="CSA_PPIASE_1"/>
    <property type="match status" value="1"/>
</dbReference>
<sequence length="308" mass="35223">MKYSLQTAFFYVVLICCIGFSCSSSQNGDWEEGKDVPTKVADPNDDFLLTLTTEYGDMKIILYKETPIHRENFIKLVRQHYYDSLLFHRVIDGFMIQGGDPDSRFADENDHLGRGEIGEQLPAEINYKYIHQKGALAMARKGGGSNPEKKSSGCQFYIVDGKKYTKEALYDAKTDYKKVNQYFTALMEDPEYSRVGQAYVQLGEKGDAAGQKRLMKKCIPLMEKKYEVQLIEKPTRKEKNAYTKLGGTPFLDREYTVFGQVVEGLDVIDKIASQKVNRQKRPLEDIKMSITVEEVPAVYVEQLLKKIH</sequence>
<evidence type="ECO:0000313" key="7">
    <source>
        <dbReference type="EMBL" id="NME66344.1"/>
    </source>
</evidence>
<dbReference type="RefSeq" id="WP_169654122.1">
    <property type="nucleotide sequence ID" value="NZ_JABANE010000001.1"/>
</dbReference>
<evidence type="ECO:0000256" key="5">
    <source>
        <dbReference type="SAM" id="SignalP"/>
    </source>
</evidence>
<dbReference type="PANTHER" id="PTHR45625">
    <property type="entry name" value="PEPTIDYL-PROLYL CIS-TRANS ISOMERASE-RELATED"/>
    <property type="match status" value="1"/>
</dbReference>
<dbReference type="SUPFAM" id="SSF50891">
    <property type="entry name" value="Cyclophilin-like"/>
    <property type="match status" value="1"/>
</dbReference>